<keyword evidence="2" id="KW-0378">Hydrolase</keyword>
<accession>A0A5B8UCR5</accession>
<keyword evidence="3" id="KW-0326">Glycosidase</keyword>
<comment type="similarity">
    <text evidence="1">Belongs to the glycosyl hydrolase 2 family.</text>
</comment>
<dbReference type="Pfam" id="PF00703">
    <property type="entry name" value="Glyco_hydro_2"/>
    <property type="match status" value="1"/>
</dbReference>
<dbReference type="InterPro" id="IPR006104">
    <property type="entry name" value="Glyco_hydro_2_N"/>
</dbReference>
<dbReference type="SUPFAM" id="SSF49303">
    <property type="entry name" value="beta-Galactosidase/glucuronidase domain"/>
    <property type="match status" value="1"/>
</dbReference>
<dbReference type="PANTHER" id="PTHR42732">
    <property type="entry name" value="BETA-GALACTOSIDASE"/>
    <property type="match status" value="1"/>
</dbReference>
<dbReference type="Proteomes" id="UP000321204">
    <property type="component" value="Chromosome"/>
</dbReference>
<evidence type="ECO:0000313" key="8">
    <source>
        <dbReference type="Proteomes" id="UP000321204"/>
    </source>
</evidence>
<dbReference type="Gene3D" id="3.20.20.80">
    <property type="entry name" value="Glycosidases"/>
    <property type="match status" value="1"/>
</dbReference>
<dbReference type="GO" id="GO:0004553">
    <property type="term" value="F:hydrolase activity, hydrolyzing O-glycosyl compounds"/>
    <property type="evidence" value="ECO:0007669"/>
    <property type="project" value="InterPro"/>
</dbReference>
<dbReference type="Pfam" id="PF02836">
    <property type="entry name" value="Glyco_hydro_2_C"/>
    <property type="match status" value="1"/>
</dbReference>
<evidence type="ECO:0000313" key="7">
    <source>
        <dbReference type="EMBL" id="QEC54441.1"/>
    </source>
</evidence>
<feature type="domain" description="Glycoside hydrolase family 2 catalytic" evidence="5">
    <location>
        <begin position="298"/>
        <end position="593"/>
    </location>
</feature>
<evidence type="ECO:0000259" key="4">
    <source>
        <dbReference type="Pfam" id="PF00703"/>
    </source>
</evidence>
<evidence type="ECO:0000259" key="6">
    <source>
        <dbReference type="Pfam" id="PF02837"/>
    </source>
</evidence>
<sequence>MNFKRVLLQTSVKILLVTLDLFFCAVLFAQRDTINVNNAWQFVVDKKAEGFNERWFATTLPNASVVRLPHTWNVEEEVQNHYGWGWYQRKIFVPKNWRNKNVVMEFDAVNHTSFIYVNGNKVAENTGDGFNKFYVNLNDKINYGKDNILTVAVNNDYGKNKVPFGSSFDWPNDGGIIRPAKLIISDKPSAAYIHATPVLNIANNEGQLKIKLGFGAESPLELNVVITEENQHTKDIVFNKTMTPQWKSGEAFVGFSLANLHPWHFDFPNLYRIDVTVLKNKKAVDKISTNVGFREVKFVNGQTFLNGERVKLMGVEWTAGSNPDYGFAEPDSIIVAMGKLMKNVNCIFSRQHFQQGDVFYDFCDRNGILVQQEVPLWGHETSANDTVRNIAMRQLETMVNNLYNHPSIFSWGVGNELRARDGDMKRLIADLLKRSRELDPSRNTAYVSNTLTQGFYNNPKFVPDAAADGDYLMMNEYGGSWWNIPVAKIGMYLDSVHASYPGKPFFISEFGLCEPNFKGGDERRVEDLIYHMSLYESKPYVEGAIYFDLTDYRTHYPGTTENNKYRRRVHGVYDMYGNPKPSMKVLRELSSPVEVQTVNQWKNGKLSVLIFGSVGLPQHTVKGYKMYVSDKEENYLSTKAYAVPDLKPGEKTYVEADDLYKGKGIVTVVRPNGYVVSQKSFYWSEKDQ</sequence>
<dbReference type="InterPro" id="IPR051913">
    <property type="entry name" value="GH2_Domain-Containing"/>
</dbReference>
<evidence type="ECO:0000259" key="5">
    <source>
        <dbReference type="Pfam" id="PF02836"/>
    </source>
</evidence>
<dbReference type="Gene3D" id="2.60.120.260">
    <property type="entry name" value="Galactose-binding domain-like"/>
    <property type="match status" value="1"/>
</dbReference>
<dbReference type="RefSeq" id="WP_146781371.1">
    <property type="nucleotide sequence ID" value="NZ_BAABIO010000006.1"/>
</dbReference>
<dbReference type="InterPro" id="IPR006103">
    <property type="entry name" value="Glyco_hydro_2_cat"/>
</dbReference>
<reference evidence="7 8" key="1">
    <citation type="journal article" date="2015" name="Int. J. Syst. Evol. Microbiol.">
        <title>Flavisolibacter ginsenosidimutans sp. nov., with ginsenoside-converting activity isolated from soil used for cultivating ginseng.</title>
        <authorList>
            <person name="Zhao Y."/>
            <person name="Liu Q."/>
            <person name="Kang M.S."/>
            <person name="Jin F."/>
            <person name="Yu H."/>
            <person name="Im W.T."/>
        </authorList>
    </citation>
    <scope>NUCLEOTIDE SEQUENCE [LARGE SCALE GENOMIC DNA]</scope>
    <source>
        <strain evidence="7 8">Gsoil 636</strain>
    </source>
</reference>
<dbReference type="OrthoDB" id="857501at2"/>
<dbReference type="Gene3D" id="2.60.40.10">
    <property type="entry name" value="Immunoglobulins"/>
    <property type="match status" value="1"/>
</dbReference>
<name>A0A5B8UCR5_9BACT</name>
<evidence type="ECO:0000256" key="3">
    <source>
        <dbReference type="ARBA" id="ARBA00023295"/>
    </source>
</evidence>
<dbReference type="InterPro" id="IPR036156">
    <property type="entry name" value="Beta-gal/glucu_dom_sf"/>
</dbReference>
<dbReference type="EMBL" id="CP042433">
    <property type="protein sequence ID" value="QEC54441.1"/>
    <property type="molecule type" value="Genomic_DNA"/>
</dbReference>
<evidence type="ECO:0000256" key="1">
    <source>
        <dbReference type="ARBA" id="ARBA00007401"/>
    </source>
</evidence>
<dbReference type="InterPro" id="IPR017853">
    <property type="entry name" value="GH"/>
</dbReference>
<proteinExistence type="inferred from homology"/>
<feature type="domain" description="Glycosyl hydrolases family 2 sugar binding" evidence="6">
    <location>
        <begin position="36"/>
        <end position="153"/>
    </location>
</feature>
<dbReference type="InterPro" id="IPR006102">
    <property type="entry name" value="Ig-like_GH2"/>
</dbReference>
<organism evidence="7 8">
    <name type="scientific">Flavisolibacter ginsenosidimutans</name>
    <dbReference type="NCBI Taxonomy" id="661481"/>
    <lineage>
        <taxon>Bacteria</taxon>
        <taxon>Pseudomonadati</taxon>
        <taxon>Bacteroidota</taxon>
        <taxon>Chitinophagia</taxon>
        <taxon>Chitinophagales</taxon>
        <taxon>Chitinophagaceae</taxon>
        <taxon>Flavisolibacter</taxon>
    </lineage>
</organism>
<dbReference type="SUPFAM" id="SSF49785">
    <property type="entry name" value="Galactose-binding domain-like"/>
    <property type="match status" value="1"/>
</dbReference>
<feature type="domain" description="Glycoside hydrolase family 2 immunoglobulin-like beta-sandwich" evidence="4">
    <location>
        <begin position="194"/>
        <end position="294"/>
    </location>
</feature>
<keyword evidence="8" id="KW-1185">Reference proteome</keyword>
<dbReference type="KEGG" id="fgg:FSB75_00515"/>
<evidence type="ECO:0000256" key="2">
    <source>
        <dbReference type="ARBA" id="ARBA00022801"/>
    </source>
</evidence>
<dbReference type="SUPFAM" id="SSF51445">
    <property type="entry name" value="(Trans)glycosidases"/>
    <property type="match status" value="1"/>
</dbReference>
<dbReference type="InterPro" id="IPR013783">
    <property type="entry name" value="Ig-like_fold"/>
</dbReference>
<dbReference type="AlphaFoldDB" id="A0A5B8UCR5"/>
<protein>
    <submittedName>
        <fullName evidence="7">Beta-galactosidase</fullName>
    </submittedName>
</protein>
<gene>
    <name evidence="7" type="ORF">FSB75_00515</name>
</gene>
<dbReference type="GO" id="GO:0005975">
    <property type="term" value="P:carbohydrate metabolic process"/>
    <property type="evidence" value="ECO:0007669"/>
    <property type="project" value="InterPro"/>
</dbReference>
<dbReference type="InterPro" id="IPR008979">
    <property type="entry name" value="Galactose-bd-like_sf"/>
</dbReference>
<dbReference type="Pfam" id="PF02837">
    <property type="entry name" value="Glyco_hydro_2_N"/>
    <property type="match status" value="1"/>
</dbReference>
<dbReference type="PANTHER" id="PTHR42732:SF1">
    <property type="entry name" value="BETA-MANNOSIDASE"/>
    <property type="match status" value="1"/>
</dbReference>